<keyword evidence="1" id="KW-1133">Transmembrane helix</keyword>
<evidence type="ECO:0000313" key="4">
    <source>
        <dbReference type="Proteomes" id="UP001211420"/>
    </source>
</evidence>
<feature type="transmembrane region" description="Helical" evidence="1">
    <location>
        <begin position="6"/>
        <end position="22"/>
    </location>
</feature>
<dbReference type="AlphaFoldDB" id="A0AAW5X010"/>
<sequence>MIEWLTLLVAASQFALNWYIFYDQKRVEKNNRLSSAKLMVVFIVINTKK</sequence>
<comment type="caution">
    <text evidence="3">The sequence shown here is derived from an EMBL/GenBank/DDBJ whole genome shotgun (WGS) entry which is preliminary data.</text>
</comment>
<evidence type="ECO:0000313" key="2">
    <source>
        <dbReference type="EMBL" id="MCZ3622917.1"/>
    </source>
</evidence>
<keyword evidence="4" id="KW-1185">Reference proteome</keyword>
<keyword evidence="1" id="KW-0812">Transmembrane</keyword>
<reference evidence="2 4" key="2">
    <citation type="submission" date="2022-01" db="EMBL/GenBank/DDBJ databases">
        <title>VMRC isolate genome collection.</title>
        <authorList>
            <person name="France M."/>
            <person name="Rutt L."/>
            <person name="Humphrys M."/>
            <person name="Ravel J."/>
        </authorList>
    </citation>
    <scope>NUCLEOTIDE SEQUENCE [LARGE SCALE GENOMIC DNA]</scope>
    <source>
        <strain evidence="2 4">C0172B4</strain>
    </source>
</reference>
<evidence type="ECO:0000313" key="3">
    <source>
        <dbReference type="EMBL" id="MCZ9679064.1"/>
    </source>
</evidence>
<protein>
    <submittedName>
        <fullName evidence="3">Uncharacterized protein</fullName>
    </submittedName>
</protein>
<proteinExistence type="predicted"/>
<dbReference type="RefSeq" id="WP_269254031.1">
    <property type="nucleotide sequence ID" value="NZ_JAKHEY010000035.1"/>
</dbReference>
<name>A0AAW5X010_9LACO</name>
<gene>
    <name evidence="2" type="ORF">L2772_08720</name>
    <name evidence="3" type="ORF">L2Z99_08385</name>
</gene>
<evidence type="ECO:0000256" key="1">
    <source>
        <dbReference type="SAM" id="Phobius"/>
    </source>
</evidence>
<keyword evidence="1" id="KW-0472">Membrane</keyword>
<reference evidence="3" key="1">
    <citation type="submission" date="2022-01" db="EMBL/GenBank/DDBJ databases">
        <title>STING isolate genome collection.</title>
        <authorList>
            <person name="France M."/>
            <person name="Rutt L."/>
            <person name="Humphrys M."/>
            <person name="Ravel J."/>
        </authorList>
    </citation>
    <scope>NUCLEOTIDE SEQUENCE</scope>
    <source>
        <strain evidence="3">C0081E5</strain>
    </source>
</reference>
<organism evidence="3 5">
    <name type="scientific">Lactobacillus mulieris</name>
    <dbReference type="NCBI Taxonomy" id="2508708"/>
    <lineage>
        <taxon>Bacteria</taxon>
        <taxon>Bacillati</taxon>
        <taxon>Bacillota</taxon>
        <taxon>Bacilli</taxon>
        <taxon>Lactobacillales</taxon>
        <taxon>Lactobacillaceae</taxon>
        <taxon>Lactobacillus</taxon>
    </lineage>
</organism>
<dbReference type="Proteomes" id="UP001211566">
    <property type="component" value="Unassembled WGS sequence"/>
</dbReference>
<evidence type="ECO:0000313" key="5">
    <source>
        <dbReference type="Proteomes" id="UP001211566"/>
    </source>
</evidence>
<dbReference type="EMBL" id="JAKHPW010000036">
    <property type="protein sequence ID" value="MCZ3622917.1"/>
    <property type="molecule type" value="Genomic_DNA"/>
</dbReference>
<dbReference type="Proteomes" id="UP001211420">
    <property type="component" value="Unassembled WGS sequence"/>
</dbReference>
<accession>A0AAW5X010</accession>
<dbReference type="EMBL" id="JAKHEY010000035">
    <property type="protein sequence ID" value="MCZ9679064.1"/>
    <property type="molecule type" value="Genomic_DNA"/>
</dbReference>